<keyword evidence="3" id="KW-0812">Transmembrane</keyword>
<name>A0AAW1YAD7_RUBAR</name>
<comment type="caution">
    <text evidence="4">The sequence shown here is derived from an EMBL/GenBank/DDBJ whole genome shotgun (WGS) entry which is preliminary data.</text>
</comment>
<dbReference type="GO" id="GO:0009506">
    <property type="term" value="C:plasmodesma"/>
    <property type="evidence" value="ECO:0007669"/>
    <property type="project" value="TreeGrafter"/>
</dbReference>
<dbReference type="PANTHER" id="PTHR31415:SF109">
    <property type="entry name" value="NDR1_HIN1-LIKE PROTEIN 10"/>
    <property type="match status" value="1"/>
</dbReference>
<evidence type="ECO:0000256" key="2">
    <source>
        <dbReference type="ARBA" id="ARBA00023136"/>
    </source>
</evidence>
<evidence type="ECO:0000256" key="1">
    <source>
        <dbReference type="ARBA" id="ARBA00004370"/>
    </source>
</evidence>
<keyword evidence="2 3" id="KW-0472">Membrane</keyword>
<dbReference type="AlphaFoldDB" id="A0AAW1YAD7"/>
<organism evidence="4 5">
    <name type="scientific">Rubus argutus</name>
    <name type="common">Southern blackberry</name>
    <dbReference type="NCBI Taxonomy" id="59490"/>
    <lineage>
        <taxon>Eukaryota</taxon>
        <taxon>Viridiplantae</taxon>
        <taxon>Streptophyta</taxon>
        <taxon>Embryophyta</taxon>
        <taxon>Tracheophyta</taxon>
        <taxon>Spermatophyta</taxon>
        <taxon>Magnoliopsida</taxon>
        <taxon>eudicotyledons</taxon>
        <taxon>Gunneridae</taxon>
        <taxon>Pentapetalae</taxon>
        <taxon>rosids</taxon>
        <taxon>fabids</taxon>
        <taxon>Rosales</taxon>
        <taxon>Rosaceae</taxon>
        <taxon>Rosoideae</taxon>
        <taxon>Rosoideae incertae sedis</taxon>
        <taxon>Rubus</taxon>
    </lineage>
</organism>
<comment type="subcellular location">
    <subcellularLocation>
        <location evidence="1">Membrane</location>
    </subcellularLocation>
</comment>
<evidence type="ECO:0000256" key="3">
    <source>
        <dbReference type="SAM" id="Phobius"/>
    </source>
</evidence>
<evidence type="ECO:0000313" key="4">
    <source>
        <dbReference type="EMBL" id="KAK9946070.1"/>
    </source>
</evidence>
<dbReference type="InterPro" id="IPR044839">
    <property type="entry name" value="NDR1-like"/>
</dbReference>
<evidence type="ECO:0008006" key="6">
    <source>
        <dbReference type="Google" id="ProtNLM"/>
    </source>
</evidence>
<dbReference type="PANTHER" id="PTHR31415">
    <property type="entry name" value="OS05G0367900 PROTEIN"/>
    <property type="match status" value="1"/>
</dbReference>
<gene>
    <name evidence="4" type="ORF">M0R45_011551</name>
</gene>
<dbReference type="GO" id="GO:0098542">
    <property type="term" value="P:defense response to other organism"/>
    <property type="evidence" value="ECO:0007669"/>
    <property type="project" value="InterPro"/>
</dbReference>
<dbReference type="GO" id="GO:0005886">
    <property type="term" value="C:plasma membrane"/>
    <property type="evidence" value="ECO:0007669"/>
    <property type="project" value="TreeGrafter"/>
</dbReference>
<accession>A0AAW1YAD7</accession>
<keyword evidence="3" id="KW-1133">Transmembrane helix</keyword>
<keyword evidence="5" id="KW-1185">Reference proteome</keyword>
<feature type="transmembrane region" description="Helical" evidence="3">
    <location>
        <begin position="215"/>
        <end position="239"/>
    </location>
</feature>
<dbReference type="EMBL" id="JBEDUW010000002">
    <property type="protein sequence ID" value="KAK9946070.1"/>
    <property type="molecule type" value="Genomic_DNA"/>
</dbReference>
<dbReference type="Proteomes" id="UP001457282">
    <property type="component" value="Unassembled WGS sequence"/>
</dbReference>
<proteinExistence type="predicted"/>
<evidence type="ECO:0000313" key="5">
    <source>
        <dbReference type="Proteomes" id="UP001457282"/>
    </source>
</evidence>
<feature type="transmembrane region" description="Helical" evidence="3">
    <location>
        <begin position="14"/>
        <end position="37"/>
    </location>
</feature>
<protein>
    <recommendedName>
        <fullName evidence="6">Late embryogenesis abundant protein LEA-2 subgroup domain-containing protein</fullName>
    </recommendedName>
</protein>
<sequence length="273" mass="30993">MASAAAHSDRRKCVFADIIILIMIAIFVAGVIVLALIHSFVPYTAKFGVTDASLTQYNFTNNSSITLHYDLDLNITVRNRNRMYGIFYDNLQIMVYYQKNHHMLGTLNLTSFYQGKKNTTHLTLSLKLGQLRLDHVLSNNDGAITYHDIDIELHVRNSYKAKFTLKRNSDITCHLEVPLISHTSDNRSQSANTNTNTSNFQTTDRCYYSAGENNFGLLQIFFILGLACVLVLILALLTFSSHSMVKWRFRLKGESYSRSIHPAHHVICAIHTV</sequence>
<reference evidence="4 5" key="1">
    <citation type="journal article" date="2023" name="G3 (Bethesda)">
        <title>A chromosome-length genome assembly and annotation of blackberry (Rubus argutus, cv. 'Hillquist').</title>
        <authorList>
            <person name="Bruna T."/>
            <person name="Aryal R."/>
            <person name="Dudchenko O."/>
            <person name="Sargent D.J."/>
            <person name="Mead D."/>
            <person name="Buti M."/>
            <person name="Cavallini A."/>
            <person name="Hytonen T."/>
            <person name="Andres J."/>
            <person name="Pham M."/>
            <person name="Weisz D."/>
            <person name="Mascagni F."/>
            <person name="Usai G."/>
            <person name="Natali L."/>
            <person name="Bassil N."/>
            <person name="Fernandez G.E."/>
            <person name="Lomsadze A."/>
            <person name="Armour M."/>
            <person name="Olukolu B."/>
            <person name="Poorten T."/>
            <person name="Britton C."/>
            <person name="Davik J."/>
            <person name="Ashrafi H."/>
            <person name="Aiden E.L."/>
            <person name="Borodovsky M."/>
            <person name="Worthington M."/>
        </authorList>
    </citation>
    <scope>NUCLEOTIDE SEQUENCE [LARGE SCALE GENOMIC DNA]</scope>
    <source>
        <strain evidence="4">PI 553951</strain>
    </source>
</reference>